<dbReference type="Pfam" id="PF25601">
    <property type="entry name" value="AAA_lid_14"/>
    <property type="match status" value="1"/>
</dbReference>
<dbReference type="Gene3D" id="1.10.10.60">
    <property type="entry name" value="Homeodomain-like"/>
    <property type="match status" value="1"/>
</dbReference>
<gene>
    <name evidence="6" type="ORF">DSCOOX_17870</name>
</gene>
<evidence type="ECO:0000259" key="5">
    <source>
        <dbReference type="PROSITE" id="PS50045"/>
    </source>
</evidence>
<dbReference type="InterPro" id="IPR002078">
    <property type="entry name" value="Sigma_54_int"/>
</dbReference>
<dbReference type="GO" id="GO:0005524">
    <property type="term" value="F:ATP binding"/>
    <property type="evidence" value="ECO:0007669"/>
    <property type="project" value="UniProtKB-KW"/>
</dbReference>
<sequence length="440" mass="49733">MLQTTAVVIEKSKAERDDIRMRLSHCGVLPICFEDEWVCLENIYCIKPSFAVFRSDSSESASRFVNAAKAIESGFPIIVLSNNHRIEAFVQNNWLENLFFLRYPANHQTFQATINRLTNVKQDLSGPVLIAGSVERKKLIQELPLVSASQDPVLIQGESGVGKKLIAKDLHRLSGNPNSIFNLIDAGDVTGEWIRKTKVRIDSLSRDYECFYAIDNAEQLPFEFQAQLFLLLEDRAPGGISKTGAASRFITMVHRDISTMVDKGLFRKDLYHRLSVLKLTVPPLRRHMSDIRALAEYFTTQYSIRYQGAVCRLTDPVMDAFVNYPWPGNVSELKRVIKKLVLMDRVHWENMLPVLCNTDKGGNGGRPSVCGIDTDEVRQFLSTNWNLTLKQARSRFADKVERKIIKAALAETGGNCKKAAGLLRISYKSMLNKAKLYQLV</sequence>
<dbReference type="SUPFAM" id="SSF52540">
    <property type="entry name" value="P-loop containing nucleoside triphosphate hydrolases"/>
    <property type="match status" value="1"/>
</dbReference>
<keyword evidence="3" id="KW-0805">Transcription regulation</keyword>
<dbReference type="PROSITE" id="PS00675">
    <property type="entry name" value="SIGMA54_INTERACT_1"/>
    <property type="match status" value="1"/>
</dbReference>
<protein>
    <recommendedName>
        <fullName evidence="5">Sigma-54 factor interaction domain-containing protein</fullName>
    </recommendedName>
</protein>
<dbReference type="CDD" id="cd00009">
    <property type="entry name" value="AAA"/>
    <property type="match status" value="1"/>
</dbReference>
<evidence type="ECO:0000256" key="3">
    <source>
        <dbReference type="ARBA" id="ARBA00023015"/>
    </source>
</evidence>
<keyword evidence="7" id="KW-1185">Reference proteome</keyword>
<evidence type="ECO:0000256" key="4">
    <source>
        <dbReference type="ARBA" id="ARBA00023163"/>
    </source>
</evidence>
<keyword evidence="2" id="KW-0067">ATP-binding</keyword>
<dbReference type="Gene3D" id="1.10.8.60">
    <property type="match status" value="1"/>
</dbReference>
<feature type="domain" description="Sigma-54 factor interaction" evidence="5">
    <location>
        <begin position="129"/>
        <end position="342"/>
    </location>
</feature>
<dbReference type="GO" id="GO:0006355">
    <property type="term" value="P:regulation of DNA-templated transcription"/>
    <property type="evidence" value="ECO:0007669"/>
    <property type="project" value="InterPro"/>
</dbReference>
<dbReference type="InterPro" id="IPR009057">
    <property type="entry name" value="Homeodomain-like_sf"/>
</dbReference>
<dbReference type="Gene3D" id="3.40.50.300">
    <property type="entry name" value="P-loop containing nucleotide triphosphate hydrolases"/>
    <property type="match status" value="1"/>
</dbReference>
<evidence type="ECO:0000256" key="1">
    <source>
        <dbReference type="ARBA" id="ARBA00022741"/>
    </source>
</evidence>
<dbReference type="Pfam" id="PF02954">
    <property type="entry name" value="HTH_8"/>
    <property type="match status" value="1"/>
</dbReference>
<keyword evidence="1" id="KW-0547">Nucleotide-binding</keyword>
<dbReference type="InterPro" id="IPR027417">
    <property type="entry name" value="P-loop_NTPase"/>
</dbReference>
<dbReference type="EMBL" id="AP021879">
    <property type="protein sequence ID" value="BBO88607.1"/>
    <property type="molecule type" value="Genomic_DNA"/>
</dbReference>
<dbReference type="InterPro" id="IPR025662">
    <property type="entry name" value="Sigma_54_int_dom_ATP-bd_1"/>
</dbReference>
<accession>A0A5K8A7W1</accession>
<dbReference type="GO" id="GO:0043565">
    <property type="term" value="F:sequence-specific DNA binding"/>
    <property type="evidence" value="ECO:0007669"/>
    <property type="project" value="InterPro"/>
</dbReference>
<evidence type="ECO:0000256" key="2">
    <source>
        <dbReference type="ARBA" id="ARBA00022840"/>
    </source>
</evidence>
<evidence type="ECO:0000313" key="7">
    <source>
        <dbReference type="Proteomes" id="UP000422108"/>
    </source>
</evidence>
<name>A0A5K8A7W1_9BACT</name>
<proteinExistence type="predicted"/>
<dbReference type="InterPro" id="IPR002197">
    <property type="entry name" value="HTH_Fis"/>
</dbReference>
<dbReference type="PROSITE" id="PS50045">
    <property type="entry name" value="SIGMA54_INTERACT_4"/>
    <property type="match status" value="1"/>
</dbReference>
<keyword evidence="4" id="KW-0804">Transcription</keyword>
<dbReference type="PANTHER" id="PTHR32071">
    <property type="entry name" value="TRANSCRIPTIONAL REGULATORY PROTEIN"/>
    <property type="match status" value="1"/>
</dbReference>
<dbReference type="InterPro" id="IPR058031">
    <property type="entry name" value="AAA_lid_NorR"/>
</dbReference>
<evidence type="ECO:0000313" key="6">
    <source>
        <dbReference type="EMBL" id="BBO88607.1"/>
    </source>
</evidence>
<dbReference type="Proteomes" id="UP000422108">
    <property type="component" value="Chromosome"/>
</dbReference>
<dbReference type="SUPFAM" id="SSF46689">
    <property type="entry name" value="Homeodomain-like"/>
    <property type="match status" value="1"/>
</dbReference>
<organism evidence="6 7">
    <name type="scientific">Desulfosarcina ovata subsp. ovata</name>
    <dbReference type="NCBI Taxonomy" id="2752305"/>
    <lineage>
        <taxon>Bacteria</taxon>
        <taxon>Pseudomonadati</taxon>
        <taxon>Thermodesulfobacteriota</taxon>
        <taxon>Desulfobacteria</taxon>
        <taxon>Desulfobacterales</taxon>
        <taxon>Desulfosarcinaceae</taxon>
        <taxon>Desulfosarcina</taxon>
    </lineage>
</organism>
<dbReference type="RefSeq" id="WP_155309893.1">
    <property type="nucleotide sequence ID" value="NZ_AP021879.1"/>
</dbReference>
<reference evidence="6 7" key="1">
    <citation type="submission" date="2019-11" db="EMBL/GenBank/DDBJ databases">
        <title>Comparative genomics of hydrocarbon-degrading Desulfosarcina strains.</title>
        <authorList>
            <person name="Watanabe M."/>
            <person name="Kojima H."/>
            <person name="Fukui M."/>
        </authorList>
    </citation>
    <scope>NUCLEOTIDE SEQUENCE [LARGE SCALE GENOMIC DNA]</scope>
    <source>
        <strain evidence="7">oXyS1</strain>
    </source>
</reference>
<dbReference type="AlphaFoldDB" id="A0A5K8A7W1"/>
<dbReference type="Pfam" id="PF14532">
    <property type="entry name" value="Sigma54_activ_2"/>
    <property type="match status" value="1"/>
</dbReference>